<dbReference type="InterPro" id="IPR003156">
    <property type="entry name" value="DHHA1_dom"/>
</dbReference>
<dbReference type="InterPro" id="IPR051319">
    <property type="entry name" value="Oligoribo/pAp-PDE_c-di-AMP_PDE"/>
</dbReference>
<dbReference type="InterPro" id="IPR038763">
    <property type="entry name" value="DHH_sf"/>
</dbReference>
<organism evidence="3 4">
    <name type="scientific">Candidatus Eubacterium faecipullorum</name>
    <dbReference type="NCBI Taxonomy" id="2838571"/>
    <lineage>
        <taxon>Bacteria</taxon>
        <taxon>Bacillati</taxon>
        <taxon>Bacillota</taxon>
        <taxon>Clostridia</taxon>
        <taxon>Eubacteriales</taxon>
        <taxon>Eubacteriaceae</taxon>
        <taxon>Eubacterium</taxon>
    </lineage>
</organism>
<feature type="domain" description="DHHA1" evidence="2">
    <location>
        <begin position="218"/>
        <end position="304"/>
    </location>
</feature>
<dbReference type="GO" id="GO:0003676">
    <property type="term" value="F:nucleic acid binding"/>
    <property type="evidence" value="ECO:0007669"/>
    <property type="project" value="InterPro"/>
</dbReference>
<dbReference type="InterPro" id="IPR001667">
    <property type="entry name" value="DDH_dom"/>
</dbReference>
<evidence type="ECO:0000313" key="4">
    <source>
        <dbReference type="Proteomes" id="UP000824205"/>
    </source>
</evidence>
<reference evidence="3" key="2">
    <citation type="submission" date="2021-04" db="EMBL/GenBank/DDBJ databases">
        <authorList>
            <person name="Gilroy R."/>
        </authorList>
    </citation>
    <scope>NUCLEOTIDE SEQUENCE</scope>
    <source>
        <strain evidence="3">421</strain>
    </source>
</reference>
<dbReference type="SUPFAM" id="SSF64182">
    <property type="entry name" value="DHH phosphoesterases"/>
    <property type="match status" value="1"/>
</dbReference>
<reference evidence="3" key="1">
    <citation type="journal article" date="2021" name="PeerJ">
        <title>Extensive microbial diversity within the chicken gut microbiome revealed by metagenomics and culture.</title>
        <authorList>
            <person name="Gilroy R."/>
            <person name="Ravi A."/>
            <person name="Getino M."/>
            <person name="Pursley I."/>
            <person name="Horton D.L."/>
            <person name="Alikhan N.F."/>
            <person name="Baker D."/>
            <person name="Gharbi K."/>
            <person name="Hall N."/>
            <person name="Watson M."/>
            <person name="Adriaenssens E.M."/>
            <person name="Foster-Nyarko E."/>
            <person name="Jarju S."/>
            <person name="Secka A."/>
            <person name="Antonio M."/>
            <person name="Oren A."/>
            <person name="Chaudhuri R.R."/>
            <person name="La Ragione R."/>
            <person name="Hildebrand F."/>
            <person name="Pallen M.J."/>
        </authorList>
    </citation>
    <scope>NUCLEOTIDE SEQUENCE</scope>
    <source>
        <strain evidence="3">421</strain>
    </source>
</reference>
<evidence type="ECO:0000313" key="3">
    <source>
        <dbReference type="EMBL" id="HIW84867.1"/>
    </source>
</evidence>
<dbReference type="AlphaFoldDB" id="A0A9D1UEI1"/>
<dbReference type="Gene3D" id="3.90.1640.10">
    <property type="entry name" value="inorganic pyrophosphatase (n-terminal core)"/>
    <property type="match status" value="1"/>
</dbReference>
<dbReference type="EMBL" id="DXGE01000001">
    <property type="protein sequence ID" value="HIW84867.1"/>
    <property type="molecule type" value="Genomic_DNA"/>
</dbReference>
<feature type="domain" description="DDH" evidence="1">
    <location>
        <begin position="17"/>
        <end position="151"/>
    </location>
</feature>
<dbReference type="Gene3D" id="3.10.310.30">
    <property type="match status" value="1"/>
</dbReference>
<proteinExistence type="predicted"/>
<sequence length="314" mass="34363">MRIDVKQCADILKAQNNILILTHAHPDGDTLGCGFALLRALLQLGKTARVMNDDEIPAKYSYLYSDLKQQEFAEDFVVAVDVATENLLGSLQYKYAGKIDLCIDHHMTNTEYAKDLLLRDAPAACEIVYDVINALGVKIDPAIAGCLYTGISTDTGCFRYASTTAHSYSLAAELITCGADNGMINRKMFETKTKSYVNLERLALNGLRLFCNDRVAVITVTQEMYEKTGSNEQETEALAPLTRQIEGVEIGITIREKKDKTCKASIRTYESVNAADLAKAFGGGGHAQAAACRFDCSVEEAEKLIIAKCAEFLA</sequence>
<evidence type="ECO:0000259" key="2">
    <source>
        <dbReference type="Pfam" id="PF02272"/>
    </source>
</evidence>
<comment type="caution">
    <text evidence="3">The sequence shown here is derived from an EMBL/GenBank/DDBJ whole genome shotgun (WGS) entry which is preliminary data.</text>
</comment>
<accession>A0A9D1UEI1</accession>
<dbReference type="Pfam" id="PF02272">
    <property type="entry name" value="DHHA1"/>
    <property type="match status" value="1"/>
</dbReference>
<dbReference type="Proteomes" id="UP000824205">
    <property type="component" value="Unassembled WGS sequence"/>
</dbReference>
<protein>
    <submittedName>
        <fullName evidence="3">Bifunctional oligoribonuclease/PAP phosphatase NrnA</fullName>
    </submittedName>
</protein>
<dbReference type="PANTHER" id="PTHR47618:SF1">
    <property type="entry name" value="BIFUNCTIONAL OLIGORIBONUCLEASE AND PAP PHOSPHATASE NRNA"/>
    <property type="match status" value="1"/>
</dbReference>
<name>A0A9D1UEI1_9FIRM</name>
<dbReference type="Pfam" id="PF01368">
    <property type="entry name" value="DHH"/>
    <property type="match status" value="1"/>
</dbReference>
<dbReference type="PANTHER" id="PTHR47618">
    <property type="entry name" value="BIFUNCTIONAL OLIGORIBONUCLEASE AND PAP PHOSPHATASE NRNA"/>
    <property type="match status" value="1"/>
</dbReference>
<evidence type="ECO:0000259" key="1">
    <source>
        <dbReference type="Pfam" id="PF01368"/>
    </source>
</evidence>
<gene>
    <name evidence="3" type="ORF">IAA48_00060</name>
</gene>